<dbReference type="EMBL" id="JASAOG010000042">
    <property type="protein sequence ID" value="KAK0059456.1"/>
    <property type="molecule type" value="Genomic_DNA"/>
</dbReference>
<dbReference type="AlphaFoldDB" id="A0AAD8BRH6"/>
<gene>
    <name evidence="1" type="ORF">Bpfe_011225</name>
</gene>
<protein>
    <submittedName>
        <fullName evidence="1">Uncharacterized protein</fullName>
    </submittedName>
</protein>
<accession>A0AAD8BRH6</accession>
<sequence length="74" mass="8265">MAAGNLSRRDAVEFTARGVNSFRRFFQLPTPCRGPRIPSFNSEDLTLLFSPDSAAFGFRCRSATSFDTLLVVFQ</sequence>
<dbReference type="Proteomes" id="UP001233172">
    <property type="component" value="Unassembled WGS sequence"/>
</dbReference>
<comment type="caution">
    <text evidence="1">The sequence shown here is derived from an EMBL/GenBank/DDBJ whole genome shotgun (WGS) entry which is preliminary data.</text>
</comment>
<reference evidence="1" key="2">
    <citation type="submission" date="2023-04" db="EMBL/GenBank/DDBJ databases">
        <authorList>
            <person name="Bu L."/>
            <person name="Lu L."/>
            <person name="Laidemitt M.R."/>
            <person name="Zhang S.M."/>
            <person name="Mutuku M."/>
            <person name="Mkoji G."/>
            <person name="Steinauer M."/>
            <person name="Loker E.S."/>
        </authorList>
    </citation>
    <scope>NUCLEOTIDE SEQUENCE</scope>
    <source>
        <strain evidence="1">KasaAsao</strain>
        <tissue evidence="1">Whole Snail</tissue>
    </source>
</reference>
<evidence type="ECO:0000313" key="1">
    <source>
        <dbReference type="EMBL" id="KAK0059456.1"/>
    </source>
</evidence>
<evidence type="ECO:0000313" key="2">
    <source>
        <dbReference type="Proteomes" id="UP001233172"/>
    </source>
</evidence>
<proteinExistence type="predicted"/>
<keyword evidence="2" id="KW-1185">Reference proteome</keyword>
<name>A0AAD8BRH6_BIOPF</name>
<reference evidence="1" key="1">
    <citation type="journal article" date="2023" name="PLoS Negl. Trop. Dis.">
        <title>A genome sequence for Biomphalaria pfeifferi, the major vector snail for the human-infecting parasite Schistosoma mansoni.</title>
        <authorList>
            <person name="Bu L."/>
            <person name="Lu L."/>
            <person name="Laidemitt M.R."/>
            <person name="Zhang S.M."/>
            <person name="Mutuku M."/>
            <person name="Mkoji G."/>
            <person name="Steinauer M."/>
            <person name="Loker E.S."/>
        </authorList>
    </citation>
    <scope>NUCLEOTIDE SEQUENCE</scope>
    <source>
        <strain evidence="1">KasaAsao</strain>
    </source>
</reference>
<organism evidence="1 2">
    <name type="scientific">Biomphalaria pfeifferi</name>
    <name type="common">Bloodfluke planorb</name>
    <name type="synonym">Freshwater snail</name>
    <dbReference type="NCBI Taxonomy" id="112525"/>
    <lineage>
        <taxon>Eukaryota</taxon>
        <taxon>Metazoa</taxon>
        <taxon>Spiralia</taxon>
        <taxon>Lophotrochozoa</taxon>
        <taxon>Mollusca</taxon>
        <taxon>Gastropoda</taxon>
        <taxon>Heterobranchia</taxon>
        <taxon>Euthyneura</taxon>
        <taxon>Panpulmonata</taxon>
        <taxon>Hygrophila</taxon>
        <taxon>Lymnaeoidea</taxon>
        <taxon>Planorbidae</taxon>
        <taxon>Biomphalaria</taxon>
    </lineage>
</organism>